<name>Q5VN45_ORYSJ</name>
<accession>Q5VN45</accession>
<sequence length="161" mass="18100">MCAVELRGRGPAAVDWRYRGCLLVVYYSHGPQRQIHATDATAVVVTPKANAIISCPLPCPVARNPPALGVGSDRSMLLEPSGSSSLLMCPIETDSHPSGYRTRCCHSRAWWRQIHALEAATLEVTTPMTGDFSTSIQQATLMWRRNRYRFRCRCRFRNQHI</sequence>
<reference evidence="2" key="1">
    <citation type="journal article" date="2005" name="Nature">
        <title>The map-based sequence of the rice genome.</title>
        <authorList>
            <consortium name="International rice genome sequencing project (IRGSP)"/>
            <person name="Matsumoto T."/>
            <person name="Wu J."/>
            <person name="Kanamori H."/>
            <person name="Katayose Y."/>
            <person name="Fujisawa M."/>
            <person name="Namiki N."/>
            <person name="Mizuno H."/>
            <person name="Yamamoto K."/>
            <person name="Antonio B.A."/>
            <person name="Baba T."/>
            <person name="Sakata K."/>
            <person name="Nagamura Y."/>
            <person name="Aoki H."/>
            <person name="Arikawa K."/>
            <person name="Arita K."/>
            <person name="Bito T."/>
            <person name="Chiden Y."/>
            <person name="Fujitsuka N."/>
            <person name="Fukunaka R."/>
            <person name="Hamada M."/>
            <person name="Harada C."/>
            <person name="Hayashi A."/>
            <person name="Hijishita S."/>
            <person name="Honda M."/>
            <person name="Hosokawa S."/>
            <person name="Ichikawa Y."/>
            <person name="Idonuma A."/>
            <person name="Iijima M."/>
            <person name="Ikeda M."/>
            <person name="Ikeno M."/>
            <person name="Ito K."/>
            <person name="Ito S."/>
            <person name="Ito T."/>
            <person name="Ito Y."/>
            <person name="Ito Y."/>
            <person name="Iwabuchi A."/>
            <person name="Kamiya K."/>
            <person name="Karasawa W."/>
            <person name="Kurita K."/>
            <person name="Katagiri S."/>
            <person name="Kikuta A."/>
            <person name="Kobayashi H."/>
            <person name="Kobayashi N."/>
            <person name="Machita K."/>
            <person name="Maehara T."/>
            <person name="Masukawa M."/>
            <person name="Mizubayashi T."/>
            <person name="Mukai Y."/>
            <person name="Nagasaki H."/>
            <person name="Nagata Y."/>
            <person name="Naito S."/>
            <person name="Nakashima M."/>
            <person name="Nakama Y."/>
            <person name="Nakamichi Y."/>
            <person name="Nakamura M."/>
            <person name="Meguro A."/>
            <person name="Negishi M."/>
            <person name="Ohta I."/>
            <person name="Ohta T."/>
            <person name="Okamoto M."/>
            <person name="Ono N."/>
            <person name="Saji S."/>
            <person name="Sakaguchi M."/>
            <person name="Sakai K."/>
            <person name="Shibata M."/>
            <person name="Shimokawa T."/>
            <person name="Song J."/>
            <person name="Takazaki Y."/>
            <person name="Terasawa K."/>
            <person name="Tsugane M."/>
            <person name="Tsuji K."/>
            <person name="Ueda S."/>
            <person name="Waki K."/>
            <person name="Yamagata H."/>
            <person name="Yamamoto M."/>
            <person name="Yamamoto S."/>
            <person name="Yamane H."/>
            <person name="Yoshiki S."/>
            <person name="Yoshihara R."/>
            <person name="Yukawa K."/>
            <person name="Zhong H."/>
            <person name="Yano M."/>
            <person name="Yuan Q."/>
            <person name="Ouyang S."/>
            <person name="Liu J."/>
            <person name="Jones K.M."/>
            <person name="Gansberger K."/>
            <person name="Moffat K."/>
            <person name="Hill J."/>
            <person name="Bera J."/>
            <person name="Fadrosh D."/>
            <person name="Jin S."/>
            <person name="Johri S."/>
            <person name="Kim M."/>
            <person name="Overton L."/>
            <person name="Reardon M."/>
            <person name="Tsitrin T."/>
            <person name="Vuong H."/>
            <person name="Weaver B."/>
            <person name="Ciecko A."/>
            <person name="Tallon L."/>
            <person name="Jackson J."/>
            <person name="Pai G."/>
            <person name="Aken S.V."/>
            <person name="Utterback T."/>
            <person name="Reidmuller S."/>
            <person name="Feldblyum T."/>
            <person name="Hsiao J."/>
            <person name="Zismann V."/>
            <person name="Iobst S."/>
            <person name="de Vazeille A.R."/>
            <person name="Buell C.R."/>
            <person name="Ying K."/>
            <person name="Li Y."/>
            <person name="Lu T."/>
            <person name="Huang Y."/>
            <person name="Zhao Q."/>
            <person name="Feng Q."/>
            <person name="Zhang L."/>
            <person name="Zhu J."/>
            <person name="Weng Q."/>
            <person name="Mu J."/>
            <person name="Lu Y."/>
            <person name="Fan D."/>
            <person name="Liu Y."/>
            <person name="Guan J."/>
            <person name="Zhang Y."/>
            <person name="Yu S."/>
            <person name="Liu X."/>
            <person name="Zhang Y."/>
            <person name="Hong G."/>
            <person name="Han B."/>
            <person name="Choisne N."/>
            <person name="Demange N."/>
            <person name="Orjeda G."/>
            <person name="Samain S."/>
            <person name="Cattolico L."/>
            <person name="Pelletier E."/>
            <person name="Couloux A."/>
            <person name="Segurens B."/>
            <person name="Wincker P."/>
            <person name="D'Hont A."/>
            <person name="Scarpelli C."/>
            <person name="Weissenbach J."/>
            <person name="Salanoubat M."/>
            <person name="Quetier F."/>
            <person name="Yu Y."/>
            <person name="Kim H.R."/>
            <person name="Rambo T."/>
            <person name="Currie J."/>
            <person name="Collura K."/>
            <person name="Luo M."/>
            <person name="Yang T."/>
            <person name="Ammiraju J.S.S."/>
            <person name="Engler F."/>
            <person name="Soderlund C."/>
            <person name="Wing R.A."/>
            <person name="Palmer L.E."/>
            <person name="de la Bastide M."/>
            <person name="Spiegel L."/>
            <person name="Nascimento L."/>
            <person name="Zutavern T."/>
            <person name="O'Shaughnessy A."/>
            <person name="Dike S."/>
            <person name="Dedhia N."/>
            <person name="Preston R."/>
            <person name="Balija V."/>
            <person name="McCombie W.R."/>
            <person name="Chow T."/>
            <person name="Chen H."/>
            <person name="Chung M."/>
            <person name="Chen C."/>
            <person name="Shaw J."/>
            <person name="Wu H."/>
            <person name="Hsiao K."/>
            <person name="Chao Y."/>
            <person name="Chu M."/>
            <person name="Cheng C."/>
            <person name="Hour A."/>
            <person name="Lee P."/>
            <person name="Lin S."/>
            <person name="Lin Y."/>
            <person name="Liou J."/>
            <person name="Liu S."/>
            <person name="Hsing Y."/>
            <person name="Raghuvanshi S."/>
            <person name="Mohanty A."/>
            <person name="Bharti A.K."/>
            <person name="Gaur A."/>
            <person name="Gupta V."/>
            <person name="Kumar D."/>
            <person name="Ravi V."/>
            <person name="Vij S."/>
            <person name="Kapur A."/>
            <person name="Khurana P."/>
            <person name="Khurana P."/>
            <person name="Khurana J.P."/>
            <person name="Tyagi A.K."/>
            <person name="Gaikwad K."/>
            <person name="Singh A."/>
            <person name="Dalal V."/>
            <person name="Srivastava S."/>
            <person name="Dixit A."/>
            <person name="Pal A.K."/>
            <person name="Ghazi I.A."/>
            <person name="Yadav M."/>
            <person name="Pandit A."/>
            <person name="Bhargava A."/>
            <person name="Sureshbabu K."/>
            <person name="Batra K."/>
            <person name="Sharma T.R."/>
            <person name="Mohapatra T."/>
            <person name="Singh N.K."/>
            <person name="Messing J."/>
            <person name="Nelson A.B."/>
            <person name="Fuks G."/>
            <person name="Kavchok S."/>
            <person name="Keizer G."/>
            <person name="Linton E."/>
            <person name="Llaca V."/>
            <person name="Song R."/>
            <person name="Tanyolac B."/>
            <person name="Young S."/>
            <person name="Ho-Il K."/>
            <person name="Hahn J.H."/>
            <person name="Sangsakoo G."/>
            <person name="Vanavichit A."/>
            <person name="de Mattos Luiz.A.T."/>
            <person name="Zimmer P.D."/>
            <person name="Malone G."/>
            <person name="Dellagostin O."/>
            <person name="de Oliveira A.C."/>
            <person name="Bevan M."/>
            <person name="Bancroft I."/>
            <person name="Minx P."/>
            <person name="Cordum H."/>
            <person name="Wilson R."/>
            <person name="Cheng Z."/>
            <person name="Jin W."/>
            <person name="Jiang J."/>
            <person name="Leong S.A."/>
            <person name="Iwama H."/>
            <person name="Gojobori T."/>
            <person name="Itoh T."/>
            <person name="Niimura Y."/>
            <person name="Fujii Y."/>
            <person name="Habara T."/>
            <person name="Sakai H."/>
            <person name="Sato Y."/>
            <person name="Wilson G."/>
            <person name="Kumar K."/>
            <person name="McCouch S."/>
            <person name="Juretic N."/>
            <person name="Hoen D."/>
            <person name="Wright S."/>
            <person name="Bruskiewich R."/>
            <person name="Bureau T."/>
            <person name="Miyao A."/>
            <person name="Hirochika H."/>
            <person name="Nishikawa T."/>
            <person name="Kadowaki K."/>
            <person name="Sugiura M."/>
            <person name="Burr B."/>
            <person name="Sasaki T."/>
        </authorList>
    </citation>
    <scope>NUCLEOTIDE SEQUENCE [LARGE SCALE GENOMIC DNA]</scope>
    <source>
        <strain evidence="2">cv. Nipponbare</strain>
    </source>
</reference>
<dbReference type="AlphaFoldDB" id="Q5VN45"/>
<evidence type="ECO:0000313" key="2">
    <source>
        <dbReference type="Proteomes" id="UP000000763"/>
    </source>
</evidence>
<reference evidence="2" key="2">
    <citation type="journal article" date="2008" name="Nucleic Acids Res.">
        <title>The rice annotation project database (RAP-DB): 2008 update.</title>
        <authorList>
            <consortium name="The rice annotation project (RAP)"/>
        </authorList>
    </citation>
    <scope>GENOME REANNOTATION</scope>
    <source>
        <strain evidence="2">cv. Nipponbare</strain>
    </source>
</reference>
<dbReference type="EMBL" id="AP005695">
    <property type="protein sequence ID" value="BAD69130.1"/>
    <property type="molecule type" value="Genomic_DNA"/>
</dbReference>
<organism evidence="1 2">
    <name type="scientific">Oryza sativa subsp. japonica</name>
    <name type="common">Rice</name>
    <dbReference type="NCBI Taxonomy" id="39947"/>
    <lineage>
        <taxon>Eukaryota</taxon>
        <taxon>Viridiplantae</taxon>
        <taxon>Streptophyta</taxon>
        <taxon>Embryophyta</taxon>
        <taxon>Tracheophyta</taxon>
        <taxon>Spermatophyta</taxon>
        <taxon>Magnoliopsida</taxon>
        <taxon>Liliopsida</taxon>
        <taxon>Poales</taxon>
        <taxon>Poaceae</taxon>
        <taxon>BOP clade</taxon>
        <taxon>Oryzoideae</taxon>
        <taxon>Oryzeae</taxon>
        <taxon>Oryzinae</taxon>
        <taxon>Oryza</taxon>
        <taxon>Oryza sativa</taxon>
    </lineage>
</organism>
<protein>
    <submittedName>
        <fullName evidence="1">Uncharacterized protein</fullName>
    </submittedName>
</protein>
<dbReference type="Proteomes" id="UP000000763">
    <property type="component" value="Chromosome 6"/>
</dbReference>
<gene>
    <name evidence="1" type="primary">OSJNBa0063H02.23</name>
</gene>
<proteinExistence type="predicted"/>
<evidence type="ECO:0000313" key="1">
    <source>
        <dbReference type="EMBL" id="BAD69130.1"/>
    </source>
</evidence>